<evidence type="ECO:0000313" key="3">
    <source>
        <dbReference type="Proteomes" id="UP001196530"/>
    </source>
</evidence>
<dbReference type="EMBL" id="JAHLUX010000009">
    <property type="protein sequence ID" value="KAG7816954.1"/>
    <property type="molecule type" value="Genomic_DNA"/>
</dbReference>
<gene>
    <name evidence="2" type="ORF">KL928_004418</name>
</gene>
<evidence type="ECO:0000313" key="2">
    <source>
        <dbReference type="EMBL" id="KAG7816954.1"/>
    </source>
</evidence>
<feature type="compositionally biased region" description="Basic and acidic residues" evidence="1">
    <location>
        <begin position="223"/>
        <end position="233"/>
    </location>
</feature>
<feature type="region of interest" description="Disordered" evidence="1">
    <location>
        <begin position="219"/>
        <end position="240"/>
    </location>
</feature>
<proteinExistence type="predicted"/>
<organism evidence="2 3">
    <name type="scientific">Pichia angusta</name>
    <name type="common">Yeast</name>
    <name type="synonym">Hansenula polymorpha</name>
    <dbReference type="NCBI Taxonomy" id="870730"/>
    <lineage>
        <taxon>Eukaryota</taxon>
        <taxon>Fungi</taxon>
        <taxon>Dikarya</taxon>
        <taxon>Ascomycota</taxon>
        <taxon>Saccharomycotina</taxon>
        <taxon>Pichiomycetes</taxon>
        <taxon>Pichiales</taxon>
        <taxon>Pichiaceae</taxon>
        <taxon>Ogataea</taxon>
    </lineage>
</organism>
<reference evidence="2" key="1">
    <citation type="journal article" date="2021" name="G3 (Bethesda)">
        <title>Genomic diversity, chromosomal rearrangements, and interspecies hybridization in the ogataea polymorpha species complex.</title>
        <authorList>
            <person name="Hanson S.J."/>
            <person name="Cinneide E.O."/>
            <person name="Salzberg L.I."/>
            <person name="Wolfe K.H."/>
            <person name="McGowan J."/>
            <person name="Fitzpatrick D.A."/>
            <person name="Matlin K."/>
        </authorList>
    </citation>
    <scope>NUCLEOTIDE SEQUENCE</scope>
    <source>
        <strain evidence="2">61-244</strain>
    </source>
</reference>
<name>A0AAN6DCR5_PICAN</name>
<sequence>MAYTSPPTEYSLYMSAKEDSVWVGVWLHVGGVVCGVGGPSGSETEDGSSERENAAGKSLAGPPQSVSSVVVGHARHEDVVHGQSGDDGDESDDVRNPGPFLVRVDHVVAEKGDDDGQDDNDQTSGPRWQSMVVDHVEQLGRGHDVHGTPTDTGNDVDEGKDPHRNISHKVSRKHHLSETELCSVDGEEGHWNGTQEIEENNGQHRGAEVKAKNTVGQTSNVERGNHHVGREPHGGAGPKRGLGFLQHGNHLYTSRFTMEHAHDVGVEARESGLLHLGGLLDERLVAQRLVDLLLRVWGHFVLIERADNVRLYRKFFTLDDMRPANNARCAPNNAESHTDSFYLISG</sequence>
<dbReference type="RefSeq" id="XP_043058485.1">
    <property type="nucleotide sequence ID" value="XM_043205114.1"/>
</dbReference>
<protein>
    <submittedName>
        <fullName evidence="2">Uncharacterized protein</fullName>
    </submittedName>
</protein>
<feature type="region of interest" description="Disordered" evidence="1">
    <location>
        <begin position="38"/>
        <end position="98"/>
    </location>
</feature>
<dbReference type="AlphaFoldDB" id="A0AAN6DCR5"/>
<dbReference type="GeneID" id="66128469"/>
<comment type="caution">
    <text evidence="2">The sequence shown here is derived from an EMBL/GenBank/DDBJ whole genome shotgun (WGS) entry which is preliminary data.</text>
</comment>
<dbReference type="Proteomes" id="UP001196530">
    <property type="component" value="Unassembled WGS sequence"/>
</dbReference>
<accession>A0AAN6DCR5</accession>
<feature type="region of interest" description="Disordered" evidence="1">
    <location>
        <begin position="141"/>
        <end position="162"/>
    </location>
</feature>
<evidence type="ECO:0000256" key="1">
    <source>
        <dbReference type="SAM" id="MobiDB-lite"/>
    </source>
</evidence>